<dbReference type="InterPro" id="IPR003783">
    <property type="entry name" value="Regulatory_RecX"/>
</dbReference>
<keyword evidence="4 5" id="KW-0963">Cytoplasm</keyword>
<dbReference type="InterPro" id="IPR053926">
    <property type="entry name" value="RecX_HTH_1st"/>
</dbReference>
<evidence type="ECO:0000256" key="5">
    <source>
        <dbReference type="HAMAP-Rule" id="MF_01114"/>
    </source>
</evidence>
<protein>
    <recommendedName>
        <fullName evidence="3 5">Regulatory protein RecX</fullName>
    </recommendedName>
</protein>
<accession>A0A926EWE0</accession>
<dbReference type="InterPro" id="IPR036388">
    <property type="entry name" value="WH-like_DNA-bd_sf"/>
</dbReference>
<dbReference type="AlphaFoldDB" id="A0A926EWE0"/>
<evidence type="ECO:0000256" key="2">
    <source>
        <dbReference type="ARBA" id="ARBA00009695"/>
    </source>
</evidence>
<reference evidence="9 10" key="1">
    <citation type="submission" date="2020-08" db="EMBL/GenBank/DDBJ databases">
        <title>Genome public.</title>
        <authorList>
            <person name="Liu C."/>
            <person name="Sun Q."/>
        </authorList>
    </citation>
    <scope>NUCLEOTIDE SEQUENCE [LARGE SCALE GENOMIC DNA]</scope>
    <source>
        <strain evidence="9 10">NSJ-26</strain>
    </source>
</reference>
<feature type="domain" description="RecX third three-helical" evidence="7">
    <location>
        <begin position="152"/>
        <end position="199"/>
    </location>
</feature>
<dbReference type="RefSeq" id="WP_249322373.1">
    <property type="nucleotide sequence ID" value="NZ_JACRTK010000001.1"/>
</dbReference>
<dbReference type="Gene3D" id="1.10.10.10">
    <property type="entry name" value="Winged helix-like DNA-binding domain superfamily/Winged helix DNA-binding domain"/>
    <property type="match status" value="3"/>
</dbReference>
<comment type="subcellular location">
    <subcellularLocation>
        <location evidence="1 5">Cytoplasm</location>
    </subcellularLocation>
</comment>
<feature type="domain" description="RecX second three-helical" evidence="6">
    <location>
        <begin position="106"/>
        <end position="147"/>
    </location>
</feature>
<dbReference type="Pfam" id="PF21982">
    <property type="entry name" value="RecX_HTH1"/>
    <property type="match status" value="1"/>
</dbReference>
<evidence type="ECO:0000259" key="7">
    <source>
        <dbReference type="Pfam" id="PF21981"/>
    </source>
</evidence>
<dbReference type="Proteomes" id="UP000601522">
    <property type="component" value="Unassembled WGS sequence"/>
</dbReference>
<dbReference type="Pfam" id="PF21981">
    <property type="entry name" value="RecX_HTH3"/>
    <property type="match status" value="1"/>
</dbReference>
<evidence type="ECO:0000256" key="4">
    <source>
        <dbReference type="ARBA" id="ARBA00022490"/>
    </source>
</evidence>
<dbReference type="PANTHER" id="PTHR33602:SF1">
    <property type="entry name" value="REGULATORY PROTEIN RECX FAMILY PROTEIN"/>
    <property type="match status" value="1"/>
</dbReference>
<organism evidence="9 10">
    <name type="scientific">Wansuia hejianensis</name>
    <dbReference type="NCBI Taxonomy" id="2763667"/>
    <lineage>
        <taxon>Bacteria</taxon>
        <taxon>Bacillati</taxon>
        <taxon>Bacillota</taxon>
        <taxon>Clostridia</taxon>
        <taxon>Lachnospirales</taxon>
        <taxon>Lachnospiraceae</taxon>
        <taxon>Wansuia</taxon>
    </lineage>
</organism>
<dbReference type="InterPro" id="IPR053925">
    <property type="entry name" value="RecX_HTH_3rd"/>
</dbReference>
<keyword evidence="10" id="KW-1185">Reference proteome</keyword>
<proteinExistence type="inferred from homology"/>
<sequence length="203" mass="24051">MKITSITPQKNINRVNIYIDDEFAFGLENELRYKYDLYTGKEISKEFLEDVLEAAESKKVINDALHFLSYRQRTEKEIYTKLKTKGYEEQHIAKAIQYCKERKYIDDENFAINFIKDKININKFGPNRIKRELISKGVSVEIIDKLLNMDSDEEYEIAMELALKKISSYRNDTKEAKYRKLGGFLQRRGYSYDVVSRILKKII</sequence>
<dbReference type="HAMAP" id="MF_01114">
    <property type="entry name" value="RecX"/>
    <property type="match status" value="1"/>
</dbReference>
<dbReference type="GO" id="GO:0005737">
    <property type="term" value="C:cytoplasm"/>
    <property type="evidence" value="ECO:0007669"/>
    <property type="project" value="UniProtKB-SubCell"/>
</dbReference>
<comment type="function">
    <text evidence="5">Modulates RecA activity.</text>
</comment>
<comment type="caution">
    <text evidence="9">The sequence shown here is derived from an EMBL/GenBank/DDBJ whole genome shotgun (WGS) entry which is preliminary data.</text>
</comment>
<evidence type="ECO:0000313" key="10">
    <source>
        <dbReference type="Proteomes" id="UP000601522"/>
    </source>
</evidence>
<evidence type="ECO:0000313" key="9">
    <source>
        <dbReference type="EMBL" id="MBC8589553.1"/>
    </source>
</evidence>
<evidence type="ECO:0000256" key="3">
    <source>
        <dbReference type="ARBA" id="ARBA00018111"/>
    </source>
</evidence>
<feature type="domain" description="RecX first three-helical" evidence="8">
    <location>
        <begin position="62"/>
        <end position="99"/>
    </location>
</feature>
<dbReference type="InterPro" id="IPR053924">
    <property type="entry name" value="RecX_HTH_2nd"/>
</dbReference>
<name>A0A926EWE0_9FIRM</name>
<dbReference type="PANTHER" id="PTHR33602">
    <property type="entry name" value="REGULATORY PROTEIN RECX FAMILY PROTEIN"/>
    <property type="match status" value="1"/>
</dbReference>
<comment type="similarity">
    <text evidence="2 5">Belongs to the RecX family.</text>
</comment>
<evidence type="ECO:0000259" key="6">
    <source>
        <dbReference type="Pfam" id="PF02631"/>
    </source>
</evidence>
<evidence type="ECO:0000259" key="8">
    <source>
        <dbReference type="Pfam" id="PF21982"/>
    </source>
</evidence>
<dbReference type="GO" id="GO:0006282">
    <property type="term" value="P:regulation of DNA repair"/>
    <property type="evidence" value="ECO:0007669"/>
    <property type="project" value="UniProtKB-UniRule"/>
</dbReference>
<dbReference type="EMBL" id="JACRTK010000001">
    <property type="protein sequence ID" value="MBC8589553.1"/>
    <property type="molecule type" value="Genomic_DNA"/>
</dbReference>
<evidence type="ECO:0000256" key="1">
    <source>
        <dbReference type="ARBA" id="ARBA00004496"/>
    </source>
</evidence>
<gene>
    <name evidence="5" type="primary">recX</name>
    <name evidence="9" type="ORF">H8689_00140</name>
</gene>
<dbReference type="Pfam" id="PF02631">
    <property type="entry name" value="RecX_HTH2"/>
    <property type="match status" value="1"/>
</dbReference>